<sequence length="350" mass="37149">MIVNDLLEPDPAGPVLIAGGYGTVGTALTRLAAPEWPLLLTGRNPERGSHLSNGRVEVRKWDLNQPEPFAAKVRAVISAVNDPHDRVLQAAVTAGIPYVDVTRWTSRVTRALTQATLLRPTAPVLLSSGWMGGVTNIVAAALARDAGEGHRIDVAIRYDINDQAGIDSVDFMDRLGLDFEVRKGGQAVVVRPLTDARWVDIAGHRTKVARLDTPEQFTLPLTLGAGSVATRIGFSSRMSTTALLAARAVGLFRWGSGKRWAPVRRSFLYSPGLGGTAHIRIDVQGPAGTRTAVISDPQGQAHLTALGGLLGLRAVLAEDAKAGVSFPESAPDPASRLAELESHGVTILRS</sequence>
<dbReference type="SUPFAM" id="SSF51735">
    <property type="entry name" value="NAD(P)-binding Rossmann-fold domains"/>
    <property type="match status" value="1"/>
</dbReference>
<dbReference type="InterPro" id="IPR036291">
    <property type="entry name" value="NAD(P)-bd_dom_sf"/>
</dbReference>
<reference evidence="1 2" key="1">
    <citation type="submission" date="2019-06" db="EMBL/GenBank/DDBJ databases">
        <title>Whole genome shotgun sequence of Paenarthrobacter aurescens NBRC 12136.</title>
        <authorList>
            <person name="Hosoyama A."/>
            <person name="Uohara A."/>
            <person name="Ohji S."/>
            <person name="Ichikawa N."/>
        </authorList>
    </citation>
    <scope>NUCLEOTIDE SEQUENCE [LARGE SCALE GENOMIC DNA]</scope>
    <source>
        <strain evidence="1 2">NBRC 12136</strain>
    </source>
</reference>
<dbReference type="PANTHER" id="PTHR43796">
    <property type="entry name" value="CARBOXYNORSPERMIDINE SYNTHASE"/>
    <property type="match status" value="1"/>
</dbReference>
<comment type="caution">
    <text evidence="1">The sequence shown here is derived from an EMBL/GenBank/DDBJ whole genome shotgun (WGS) entry which is preliminary data.</text>
</comment>
<accession>A0A4Y3NF38</accession>
<dbReference type="Gene3D" id="3.40.50.720">
    <property type="entry name" value="NAD(P)-binding Rossmann-like Domain"/>
    <property type="match status" value="1"/>
</dbReference>
<dbReference type="Proteomes" id="UP000317715">
    <property type="component" value="Unassembled WGS sequence"/>
</dbReference>
<organism evidence="1 2">
    <name type="scientific">Paenarthrobacter aurescens</name>
    <name type="common">Arthrobacter aurescens</name>
    <dbReference type="NCBI Taxonomy" id="43663"/>
    <lineage>
        <taxon>Bacteria</taxon>
        <taxon>Bacillati</taxon>
        <taxon>Actinomycetota</taxon>
        <taxon>Actinomycetes</taxon>
        <taxon>Micrococcales</taxon>
        <taxon>Micrococcaceae</taxon>
        <taxon>Paenarthrobacter</taxon>
    </lineage>
</organism>
<dbReference type="AlphaFoldDB" id="A0A4Y3NF38"/>
<evidence type="ECO:0008006" key="3">
    <source>
        <dbReference type="Google" id="ProtNLM"/>
    </source>
</evidence>
<dbReference type="EMBL" id="BJMD01000009">
    <property type="protein sequence ID" value="GEB19055.1"/>
    <property type="molecule type" value="Genomic_DNA"/>
</dbReference>
<protein>
    <recommendedName>
        <fullName evidence="3">Saccharopine dehydrogenase</fullName>
    </recommendedName>
</protein>
<dbReference type="PANTHER" id="PTHR43796:SF2">
    <property type="entry name" value="CARBOXYNORSPERMIDINE SYNTHASE"/>
    <property type="match status" value="1"/>
</dbReference>
<keyword evidence="2" id="KW-1185">Reference proteome</keyword>
<name>A0A4Y3NF38_PAEAU</name>
<evidence type="ECO:0000313" key="1">
    <source>
        <dbReference type="EMBL" id="GEB19055.1"/>
    </source>
</evidence>
<evidence type="ECO:0000313" key="2">
    <source>
        <dbReference type="Proteomes" id="UP000317715"/>
    </source>
</evidence>
<gene>
    <name evidence="1" type="ORF">AAU01_18100</name>
</gene>
<proteinExistence type="predicted"/>